<dbReference type="GeneID" id="23564326"/>
<organism evidence="2 3">
    <name type="scientific">Mycosarcoma maydis</name>
    <name type="common">Corn smut fungus</name>
    <name type="synonym">Ustilago maydis</name>
    <dbReference type="NCBI Taxonomy" id="5270"/>
    <lineage>
        <taxon>Eukaryota</taxon>
        <taxon>Fungi</taxon>
        <taxon>Dikarya</taxon>
        <taxon>Basidiomycota</taxon>
        <taxon>Ustilaginomycotina</taxon>
        <taxon>Ustilaginomycetes</taxon>
        <taxon>Ustilaginales</taxon>
        <taxon>Ustilaginaceae</taxon>
        <taxon>Mycosarcoma</taxon>
    </lineage>
</organism>
<evidence type="ECO:0000313" key="2">
    <source>
        <dbReference type="EMBL" id="KIS67990.1"/>
    </source>
</evidence>
<evidence type="ECO:0000313" key="3">
    <source>
        <dbReference type="Proteomes" id="UP000000561"/>
    </source>
</evidence>
<dbReference type="KEGG" id="uma:UMAG_04034"/>
<evidence type="ECO:0000256" key="1">
    <source>
        <dbReference type="SAM" id="MobiDB-lite"/>
    </source>
</evidence>
<sequence>MTTPHTGLTRRGGRLSLPQVGTVTNSRSSQRPGGSSLLEASSPTWWLDYAQYRNEDVANLYVANKLSWRLFKKFKKRLSAMDNVRRQALLGNELTADERQIVSQPFNNYDWLKPKRSTSDDIQLASEMLRHDADQLIRLHSVLERFNPRP</sequence>
<dbReference type="VEuPathDB" id="FungiDB:UMAG_04034"/>
<keyword evidence="3" id="KW-1185">Reference proteome</keyword>
<reference evidence="2 3" key="1">
    <citation type="journal article" date="2006" name="Nature">
        <title>Insights from the genome of the biotrophic fungal plant pathogen Ustilago maydis.</title>
        <authorList>
            <person name="Kamper J."/>
            <person name="Kahmann R."/>
            <person name="Bolker M."/>
            <person name="Ma L.J."/>
            <person name="Brefort T."/>
            <person name="Saville B.J."/>
            <person name="Banuett F."/>
            <person name="Kronstad J.W."/>
            <person name="Gold S.E."/>
            <person name="Muller O."/>
            <person name="Perlin M.H."/>
            <person name="Wosten H.A."/>
            <person name="de Vries R."/>
            <person name="Ruiz-Herrera J."/>
            <person name="Reynaga-Pena C.G."/>
            <person name="Snetselaar K."/>
            <person name="McCann M."/>
            <person name="Perez-Martin J."/>
            <person name="Feldbrugge M."/>
            <person name="Basse C.W."/>
            <person name="Steinberg G."/>
            <person name="Ibeas J.I."/>
            <person name="Holloman W."/>
            <person name="Guzman P."/>
            <person name="Farman M."/>
            <person name="Stajich J.E."/>
            <person name="Sentandreu R."/>
            <person name="Gonzalez-Prieto J.M."/>
            <person name="Kennell J.C."/>
            <person name="Molina L."/>
            <person name="Schirawski J."/>
            <person name="Mendoza-Mendoza A."/>
            <person name="Greilinger D."/>
            <person name="Munch K."/>
            <person name="Rossel N."/>
            <person name="Scherer M."/>
            <person name="Vranes M."/>
            <person name="Ladendorf O."/>
            <person name="Vincon V."/>
            <person name="Fuchs U."/>
            <person name="Sandrock B."/>
            <person name="Meng S."/>
            <person name="Ho E.C."/>
            <person name="Cahill M.J."/>
            <person name="Boyce K.J."/>
            <person name="Klose J."/>
            <person name="Klosterman S.J."/>
            <person name="Deelstra H.J."/>
            <person name="Ortiz-Castellanos L."/>
            <person name="Li W."/>
            <person name="Sanchez-Alonso P."/>
            <person name="Schreier P.H."/>
            <person name="Hauser-Hahn I."/>
            <person name="Vaupel M."/>
            <person name="Koopmann E."/>
            <person name="Friedrich G."/>
            <person name="Voss H."/>
            <person name="Schluter T."/>
            <person name="Margolis J."/>
            <person name="Platt D."/>
            <person name="Swimmer C."/>
            <person name="Gnirke A."/>
            <person name="Chen F."/>
            <person name="Vysotskaia V."/>
            <person name="Mannhaupt G."/>
            <person name="Guldener U."/>
            <person name="Munsterkotter M."/>
            <person name="Haase D."/>
            <person name="Oesterheld M."/>
            <person name="Mewes H.W."/>
            <person name="Mauceli E.W."/>
            <person name="DeCaprio D."/>
            <person name="Wade C.M."/>
            <person name="Butler J."/>
            <person name="Young S."/>
            <person name="Jaffe D.B."/>
            <person name="Calvo S."/>
            <person name="Nusbaum C."/>
            <person name="Galagan J."/>
            <person name="Birren B.W."/>
        </authorList>
    </citation>
    <scope>NUCLEOTIDE SEQUENCE [LARGE SCALE GENOMIC DNA]</scope>
    <source>
        <strain evidence="3">DSM 14603 / FGSC 9021 / UM521</strain>
    </source>
</reference>
<dbReference type="EMBL" id="CM003150">
    <property type="protein sequence ID" value="KIS67990.1"/>
    <property type="molecule type" value="Genomic_DNA"/>
</dbReference>
<dbReference type="Proteomes" id="UP000000561">
    <property type="component" value="Chromosome 11"/>
</dbReference>
<feature type="region of interest" description="Disordered" evidence="1">
    <location>
        <begin position="1"/>
        <end position="38"/>
    </location>
</feature>
<feature type="compositionally biased region" description="Polar residues" evidence="1">
    <location>
        <begin position="19"/>
        <end position="38"/>
    </location>
</feature>
<dbReference type="InParanoid" id="A0A0D1DZN8"/>
<accession>A0A0D1DZN8</accession>
<dbReference type="RefSeq" id="XP_011390479.1">
    <property type="nucleotide sequence ID" value="XM_011392177.1"/>
</dbReference>
<proteinExistence type="predicted"/>
<dbReference type="OrthoDB" id="10612681at2759"/>
<gene>
    <name evidence="2" type="ORF">UMAG_04034</name>
</gene>
<protein>
    <submittedName>
        <fullName evidence="2">Uncharacterized protein</fullName>
    </submittedName>
</protein>
<dbReference type="AlphaFoldDB" id="A0A0D1DZN8"/>
<name>A0A0D1DZN8_MYCMD</name>